<dbReference type="AlphaFoldDB" id="X1CR42"/>
<protein>
    <recommendedName>
        <fullName evidence="2">Beta-lactamase-related domain-containing protein</fullName>
    </recommendedName>
</protein>
<proteinExistence type="predicted"/>
<name>X1CR42_9ZZZZ</name>
<evidence type="ECO:0008006" key="2">
    <source>
        <dbReference type="Google" id="ProtNLM"/>
    </source>
</evidence>
<dbReference type="InterPro" id="IPR012338">
    <property type="entry name" value="Beta-lactam/transpept-like"/>
</dbReference>
<accession>X1CR42</accession>
<evidence type="ECO:0000313" key="1">
    <source>
        <dbReference type="EMBL" id="GAG98538.1"/>
    </source>
</evidence>
<gene>
    <name evidence="1" type="ORF">S01H4_51329</name>
</gene>
<feature type="non-terminal residue" evidence="1">
    <location>
        <position position="1"/>
    </location>
</feature>
<comment type="caution">
    <text evidence="1">The sequence shown here is derived from an EMBL/GenBank/DDBJ whole genome shotgun (WGS) entry which is preliminary data.</text>
</comment>
<dbReference type="EMBL" id="BART01029215">
    <property type="protein sequence ID" value="GAG98538.1"/>
    <property type="molecule type" value="Genomic_DNA"/>
</dbReference>
<sequence length="85" mass="9525">TESTTTYSINNLGGDGYGYMWSIISEEAGLGNGFYHTGTGVHLLAVLPEKKLVLVHRVNTDRDFDISWNEIRQLMYMIAEATILD</sequence>
<organism evidence="1">
    <name type="scientific">marine sediment metagenome</name>
    <dbReference type="NCBI Taxonomy" id="412755"/>
    <lineage>
        <taxon>unclassified sequences</taxon>
        <taxon>metagenomes</taxon>
        <taxon>ecological metagenomes</taxon>
    </lineage>
</organism>
<dbReference type="SUPFAM" id="SSF56601">
    <property type="entry name" value="beta-lactamase/transpeptidase-like"/>
    <property type="match status" value="1"/>
</dbReference>
<reference evidence="1" key="1">
    <citation type="journal article" date="2014" name="Front. Microbiol.">
        <title>High frequency of phylogenetically diverse reductive dehalogenase-homologous genes in deep subseafloor sedimentary metagenomes.</title>
        <authorList>
            <person name="Kawai M."/>
            <person name="Futagami T."/>
            <person name="Toyoda A."/>
            <person name="Takaki Y."/>
            <person name="Nishi S."/>
            <person name="Hori S."/>
            <person name="Arai W."/>
            <person name="Tsubouchi T."/>
            <person name="Morono Y."/>
            <person name="Uchiyama I."/>
            <person name="Ito T."/>
            <person name="Fujiyama A."/>
            <person name="Inagaki F."/>
            <person name="Takami H."/>
        </authorList>
    </citation>
    <scope>NUCLEOTIDE SEQUENCE</scope>
    <source>
        <strain evidence="1">Expedition CK06-06</strain>
    </source>
</reference>
<dbReference type="Gene3D" id="3.40.710.10">
    <property type="entry name" value="DD-peptidase/beta-lactamase superfamily"/>
    <property type="match status" value="1"/>
</dbReference>